<dbReference type="InterPro" id="IPR010930">
    <property type="entry name" value="Flg_bb/hook_C_dom"/>
</dbReference>
<dbReference type="AlphaFoldDB" id="A0A7W9ZCF9"/>
<keyword evidence="7" id="KW-1185">Reference proteome</keyword>
<accession>A0A7W9ZCF9</accession>
<evidence type="ECO:0000256" key="1">
    <source>
        <dbReference type="ARBA" id="ARBA00004117"/>
    </source>
</evidence>
<gene>
    <name evidence="6" type="ORF">FHS48_000247</name>
</gene>
<sequence length="430" mass="45527">MAIFGAMNTSALAMNAHSHTIGSIGTNIANVNTTSYKKVETLYQTMRNHVAPRYSFFAVNTVDVRRTNDQGSIVSSGRAMDAAINGQGFFVTNTQADGTGETRYTRAGTFTGESYTLDSSTNGSGALDQGTRLVTLNGDYVMGYKANDDGTFSSSLSSIDYANNAIDPGRSTSKIVMHGNLPSANGSTRTYQTSLPVVRTVTNSSGIPASDTKTVNLTFSPTSGTAGSWDLLTSGGNGVTSVTTNPTKLVFDGQGKLDTSATGTGTDTISMTVNYADGTSQSVQVNMADFTQYSGDTDITIRRMENNGMTAGTLQGTYFTKSGDLVGRFSNNTEKTLYKLPLATFVNPEKLEAIAGNSYRGSPEAGDPTLLSLKAGDTRAEVLGSSLEMSNVDLEDQFSKMIVTQRAYSSAATVFRTTDEMSQTARDLFG</sequence>
<protein>
    <recommendedName>
        <fullName evidence="4">Flagellar hook protein FlgE</fullName>
    </recommendedName>
</protein>
<name>A0A7W9ZCF9_NOVIT</name>
<dbReference type="InterPro" id="IPR020013">
    <property type="entry name" value="Flagellar_FlgE/F/G"/>
</dbReference>
<feature type="domain" description="Flagellar basal-body/hook protein C-terminal" evidence="5">
    <location>
        <begin position="386"/>
        <end position="427"/>
    </location>
</feature>
<dbReference type="GO" id="GO:0071978">
    <property type="term" value="P:bacterial-type flagellum-dependent swarming motility"/>
    <property type="evidence" value="ECO:0007669"/>
    <property type="project" value="TreeGrafter"/>
</dbReference>
<proteinExistence type="inferred from homology"/>
<keyword evidence="6" id="KW-0282">Flagellum</keyword>
<evidence type="ECO:0000256" key="2">
    <source>
        <dbReference type="ARBA" id="ARBA00009677"/>
    </source>
</evidence>
<dbReference type="Gene3D" id="2.60.98.20">
    <property type="entry name" value="Flagellar hook protein FlgE"/>
    <property type="match status" value="1"/>
</dbReference>
<dbReference type="Proteomes" id="UP000544872">
    <property type="component" value="Unassembled WGS sequence"/>
</dbReference>
<dbReference type="GO" id="GO:0009425">
    <property type="term" value="C:bacterial-type flagellum basal body"/>
    <property type="evidence" value="ECO:0007669"/>
    <property type="project" value="UniProtKB-SubCell"/>
</dbReference>
<comment type="similarity">
    <text evidence="2 4">Belongs to the flagella basal body rod proteins family.</text>
</comment>
<keyword evidence="6" id="KW-0966">Cell projection</keyword>
<dbReference type="RefSeq" id="WP_184260399.1">
    <property type="nucleotide sequence ID" value="NZ_JACIIX010000001.1"/>
</dbReference>
<dbReference type="InterPro" id="IPR037058">
    <property type="entry name" value="Falgellar_hook_FlgE_sf"/>
</dbReference>
<dbReference type="GO" id="GO:0009424">
    <property type="term" value="C:bacterial-type flagellum hook"/>
    <property type="evidence" value="ECO:0007669"/>
    <property type="project" value="TreeGrafter"/>
</dbReference>
<evidence type="ECO:0000259" key="5">
    <source>
        <dbReference type="Pfam" id="PF06429"/>
    </source>
</evidence>
<comment type="function">
    <text evidence="4">A flexible structure which links the flagellar filament to the drive apparatus in the basal body.</text>
</comment>
<dbReference type="InterPro" id="IPR037925">
    <property type="entry name" value="FlgE/F/G-like"/>
</dbReference>
<comment type="subcellular location">
    <subcellularLocation>
        <location evidence="1 4">Bacterial flagellum basal body</location>
    </subcellularLocation>
</comment>
<evidence type="ECO:0000256" key="4">
    <source>
        <dbReference type="RuleBase" id="RU362116"/>
    </source>
</evidence>
<dbReference type="PROSITE" id="PS00588">
    <property type="entry name" value="FLAGELLA_BB_ROD"/>
    <property type="match status" value="1"/>
</dbReference>
<evidence type="ECO:0000313" key="6">
    <source>
        <dbReference type="EMBL" id="MBB6208866.1"/>
    </source>
</evidence>
<dbReference type="PANTHER" id="PTHR30435:SF1">
    <property type="entry name" value="FLAGELLAR HOOK PROTEIN FLGE"/>
    <property type="match status" value="1"/>
</dbReference>
<dbReference type="InterPro" id="IPR019776">
    <property type="entry name" value="Flagellar_basal_body_rod_CS"/>
</dbReference>
<evidence type="ECO:0000256" key="3">
    <source>
        <dbReference type="ARBA" id="ARBA00023143"/>
    </source>
</evidence>
<dbReference type="EMBL" id="JACIIX010000001">
    <property type="protein sequence ID" value="MBB6208866.1"/>
    <property type="molecule type" value="Genomic_DNA"/>
</dbReference>
<keyword evidence="3 4" id="KW-0975">Bacterial flagellum</keyword>
<comment type="caution">
    <text evidence="6">The sequence shown here is derived from an EMBL/GenBank/DDBJ whole genome shotgun (WGS) entry which is preliminary data.</text>
</comment>
<evidence type="ECO:0000313" key="7">
    <source>
        <dbReference type="Proteomes" id="UP000544872"/>
    </source>
</evidence>
<dbReference type="SUPFAM" id="SSF117143">
    <property type="entry name" value="Flagellar hook protein flgE"/>
    <property type="match status" value="1"/>
</dbReference>
<dbReference type="PANTHER" id="PTHR30435">
    <property type="entry name" value="FLAGELLAR PROTEIN"/>
    <property type="match status" value="1"/>
</dbReference>
<organism evidence="6 7">
    <name type="scientific">Novispirillum itersonii</name>
    <name type="common">Aquaspirillum itersonii</name>
    <dbReference type="NCBI Taxonomy" id="189"/>
    <lineage>
        <taxon>Bacteria</taxon>
        <taxon>Pseudomonadati</taxon>
        <taxon>Pseudomonadota</taxon>
        <taxon>Alphaproteobacteria</taxon>
        <taxon>Rhodospirillales</taxon>
        <taxon>Novispirillaceae</taxon>
        <taxon>Novispirillum</taxon>
    </lineage>
</organism>
<dbReference type="Pfam" id="PF06429">
    <property type="entry name" value="Flg_bbr_C"/>
    <property type="match status" value="1"/>
</dbReference>
<dbReference type="GO" id="GO:0005829">
    <property type="term" value="C:cytosol"/>
    <property type="evidence" value="ECO:0007669"/>
    <property type="project" value="TreeGrafter"/>
</dbReference>
<dbReference type="NCBIfam" id="TIGR03506">
    <property type="entry name" value="FlgEFG_subfam"/>
    <property type="match status" value="1"/>
</dbReference>
<keyword evidence="6" id="KW-0969">Cilium</keyword>
<reference evidence="6 7" key="1">
    <citation type="submission" date="2020-08" db="EMBL/GenBank/DDBJ databases">
        <title>Genomic Encyclopedia of Type Strains, Phase IV (KMG-IV): sequencing the most valuable type-strain genomes for metagenomic binning, comparative biology and taxonomic classification.</title>
        <authorList>
            <person name="Goeker M."/>
        </authorList>
    </citation>
    <scope>NUCLEOTIDE SEQUENCE [LARGE SCALE GENOMIC DNA]</scope>
    <source>
        <strain evidence="6 7">DSM 11590</strain>
    </source>
</reference>